<keyword evidence="1" id="KW-0732">Signal</keyword>
<gene>
    <name evidence="2" type="ORF">GK011_20305</name>
</gene>
<organism evidence="2 3">
    <name type="scientific">Erwinia sorbitola</name>
    <dbReference type="NCBI Taxonomy" id="2681984"/>
    <lineage>
        <taxon>Bacteria</taxon>
        <taxon>Pseudomonadati</taxon>
        <taxon>Pseudomonadota</taxon>
        <taxon>Gammaproteobacteria</taxon>
        <taxon>Enterobacterales</taxon>
        <taxon>Erwiniaceae</taxon>
        <taxon>Erwinia</taxon>
    </lineage>
</organism>
<protein>
    <recommendedName>
        <fullName evidence="4">Fimbrial protein</fullName>
    </recommendedName>
</protein>
<comment type="caution">
    <text evidence="2">The sequence shown here is derived from an EMBL/GenBank/DDBJ whole genome shotgun (WGS) entry which is preliminary data.</text>
</comment>
<sequence length="324" mass="34994">MTMKQVATFICAVILICLDITASQALAALVWGDVTSGYDTCFLDDLGNGYSEATIWLSPNNANAASNQDSFISRAVAVYRYSESGYTENIRVQSVTMNGTPSDAEMNLSGVTYYYRNPNNSHSWSDSSDMPRVVVVRMQSHFLASWSGIAIGMGNLGSRDFVVDKKGLAYVQKNGGEGRCNIISNPLADIDITVTAPDWNLGEIKPGQQSIPLSGSAEQLCLKYTGSSVAGKQFIINATNQHGIKNNSYLMKHLLNPSQEIPYGLIMNRTVGGVVVLPNSYHGAIELNAGGSTCFIPTFITMAPENLEPGLYTDVLTFNIVTKA</sequence>
<evidence type="ECO:0000256" key="1">
    <source>
        <dbReference type="SAM" id="SignalP"/>
    </source>
</evidence>
<evidence type="ECO:0000313" key="2">
    <source>
        <dbReference type="EMBL" id="MTD29275.1"/>
    </source>
</evidence>
<proteinExistence type="predicted"/>
<accession>A0ABW9RGE5</accession>
<name>A0ABW9RGE5_9GAMM</name>
<feature type="signal peptide" evidence="1">
    <location>
        <begin position="1"/>
        <end position="27"/>
    </location>
</feature>
<evidence type="ECO:0000313" key="3">
    <source>
        <dbReference type="Proteomes" id="UP000480164"/>
    </source>
</evidence>
<reference evidence="2 3" key="1">
    <citation type="submission" date="2019-11" db="EMBL/GenBank/DDBJ databases">
        <title>Erwinia sp. nov., isolated from feces of birds in Tibet plateau of China.</title>
        <authorList>
            <person name="Ge Y."/>
        </authorList>
    </citation>
    <scope>NUCLEOTIDE SEQUENCE [LARGE SCALE GENOMIC DNA]</scope>
    <source>
        <strain evidence="2 3">J316</strain>
    </source>
</reference>
<evidence type="ECO:0008006" key="4">
    <source>
        <dbReference type="Google" id="ProtNLM"/>
    </source>
</evidence>
<dbReference type="Proteomes" id="UP000480164">
    <property type="component" value="Unassembled WGS sequence"/>
</dbReference>
<feature type="chain" id="PRO_5045106191" description="Fimbrial protein" evidence="1">
    <location>
        <begin position="28"/>
        <end position="324"/>
    </location>
</feature>
<dbReference type="EMBL" id="WLZX01000013">
    <property type="protein sequence ID" value="MTD29275.1"/>
    <property type="molecule type" value="Genomic_DNA"/>
</dbReference>
<keyword evidence="3" id="KW-1185">Reference proteome</keyword>